<gene>
    <name evidence="2" type="ORF">RhiirA4_401329</name>
</gene>
<dbReference type="VEuPathDB" id="FungiDB:RhiirFUN_003363"/>
<keyword evidence="1" id="KW-0732">Signal</keyword>
<reference evidence="2 3" key="1">
    <citation type="submission" date="2015-10" db="EMBL/GenBank/DDBJ databases">
        <title>Genome analyses suggest a sexual origin of heterokaryosis in a supposedly ancient asexual fungus.</title>
        <authorList>
            <person name="Ropars J."/>
            <person name="Sedzielewska K."/>
            <person name="Noel J."/>
            <person name="Charron P."/>
            <person name="Farinelli L."/>
            <person name="Marton T."/>
            <person name="Kruger M."/>
            <person name="Pelin A."/>
            <person name="Brachmann A."/>
            <person name="Corradi N."/>
        </authorList>
    </citation>
    <scope>NUCLEOTIDE SEQUENCE [LARGE SCALE GENOMIC DNA]</scope>
    <source>
        <strain evidence="2 3">A4</strain>
    </source>
</reference>
<feature type="signal peptide" evidence="1">
    <location>
        <begin position="1"/>
        <end position="22"/>
    </location>
</feature>
<dbReference type="Proteomes" id="UP000234323">
    <property type="component" value="Unassembled WGS sequence"/>
</dbReference>
<comment type="caution">
    <text evidence="2">The sequence shown here is derived from an EMBL/GenBank/DDBJ whole genome shotgun (WGS) entry which is preliminary data.</text>
</comment>
<sequence>MKFALELFLVLTLAFFSTNFVSIPIKNGIIPKRESDNERELKISLSPPLGEFSKDSRFPLSDDFSYKKSSKKYDDRKLPKFLKFPKGI</sequence>
<organism evidence="2 3">
    <name type="scientific">Rhizophagus irregularis</name>
    <dbReference type="NCBI Taxonomy" id="588596"/>
    <lineage>
        <taxon>Eukaryota</taxon>
        <taxon>Fungi</taxon>
        <taxon>Fungi incertae sedis</taxon>
        <taxon>Mucoromycota</taxon>
        <taxon>Glomeromycotina</taxon>
        <taxon>Glomeromycetes</taxon>
        <taxon>Glomerales</taxon>
        <taxon>Glomeraceae</taxon>
        <taxon>Rhizophagus</taxon>
    </lineage>
</organism>
<accession>A0A2I1GFW7</accession>
<evidence type="ECO:0000313" key="2">
    <source>
        <dbReference type="EMBL" id="PKY45524.1"/>
    </source>
</evidence>
<keyword evidence="3" id="KW-1185">Reference proteome</keyword>
<evidence type="ECO:0000313" key="3">
    <source>
        <dbReference type="Proteomes" id="UP000234323"/>
    </source>
</evidence>
<dbReference type="EMBL" id="LLXI01000391">
    <property type="protein sequence ID" value="PKY45524.1"/>
    <property type="molecule type" value="Genomic_DNA"/>
</dbReference>
<name>A0A2I1GFW7_9GLOM</name>
<feature type="chain" id="PRO_5014183707" evidence="1">
    <location>
        <begin position="23"/>
        <end position="88"/>
    </location>
</feature>
<dbReference type="AlphaFoldDB" id="A0A2I1GFW7"/>
<protein>
    <submittedName>
        <fullName evidence="2">Uncharacterized protein</fullName>
    </submittedName>
</protein>
<evidence type="ECO:0000256" key="1">
    <source>
        <dbReference type="SAM" id="SignalP"/>
    </source>
</evidence>
<proteinExistence type="predicted"/>